<feature type="domain" description="HNH nuclease" evidence="1">
    <location>
        <begin position="202"/>
        <end position="293"/>
    </location>
</feature>
<sequence>MAGHRRQVSLEGLIDFCAQGPLFANAHERARAAARFYHILNQFEAIEPNHSSQGPANGRSRSYNRPALIRLTFEYAPSTESQDRFLAFFFRSLAIGMLDDADPPFPDLGLAEAFFGVAELLMANFFLPLRASTHKTPQLSPAHHEALQQVLSQEEQQRMQDFVGTPERLSALRASCLTRDRNRCVVTRAFNQDEAIVRFGDDDGQALDDDGNPLLDGEIYEFLEVAHIIPYALTKADDSYIGEGKKAALAILNMFDLGVAHLIEGVDINRSYNALTLSYHMHKLFGQYKIFFEQIPDADAPSTYRVGTFLHPALARPLPLVRTLFAHPTIDPPSDRLLALHRAIAHILHHSGAGAYIDSILRDMDDGVVRADGSTNLGIMVDLALRVHS</sequence>
<keyword evidence="3" id="KW-1185">Reference proteome</keyword>
<accession>A0AA39YM10</accession>
<dbReference type="InterPro" id="IPR003615">
    <property type="entry name" value="HNH_nuc"/>
</dbReference>
<evidence type="ECO:0000313" key="3">
    <source>
        <dbReference type="Proteomes" id="UP001174936"/>
    </source>
</evidence>
<evidence type="ECO:0000259" key="1">
    <source>
        <dbReference type="Pfam" id="PF13391"/>
    </source>
</evidence>
<protein>
    <recommendedName>
        <fullName evidence="1">HNH nuclease domain-containing protein</fullName>
    </recommendedName>
</protein>
<dbReference type="EMBL" id="JAULSV010000001">
    <property type="protein sequence ID" value="KAK0655064.1"/>
    <property type="molecule type" value="Genomic_DNA"/>
</dbReference>
<dbReference type="Pfam" id="PF13391">
    <property type="entry name" value="HNH_2"/>
    <property type="match status" value="1"/>
</dbReference>
<organism evidence="2 3">
    <name type="scientific">Cercophora newfieldiana</name>
    <dbReference type="NCBI Taxonomy" id="92897"/>
    <lineage>
        <taxon>Eukaryota</taxon>
        <taxon>Fungi</taxon>
        <taxon>Dikarya</taxon>
        <taxon>Ascomycota</taxon>
        <taxon>Pezizomycotina</taxon>
        <taxon>Sordariomycetes</taxon>
        <taxon>Sordariomycetidae</taxon>
        <taxon>Sordariales</taxon>
        <taxon>Lasiosphaeriaceae</taxon>
        <taxon>Cercophora</taxon>
    </lineage>
</organism>
<dbReference type="Proteomes" id="UP001174936">
    <property type="component" value="Unassembled WGS sequence"/>
</dbReference>
<gene>
    <name evidence="2" type="ORF">B0T16DRAFT_3592</name>
</gene>
<dbReference type="AlphaFoldDB" id="A0AA39YM10"/>
<comment type="caution">
    <text evidence="2">The sequence shown here is derived from an EMBL/GenBank/DDBJ whole genome shotgun (WGS) entry which is preliminary data.</text>
</comment>
<name>A0AA39YM10_9PEZI</name>
<proteinExistence type="predicted"/>
<evidence type="ECO:0000313" key="2">
    <source>
        <dbReference type="EMBL" id="KAK0655064.1"/>
    </source>
</evidence>
<reference evidence="2" key="1">
    <citation type="submission" date="2023-06" db="EMBL/GenBank/DDBJ databases">
        <title>Genome-scale phylogeny and comparative genomics of the fungal order Sordariales.</title>
        <authorList>
            <consortium name="Lawrence Berkeley National Laboratory"/>
            <person name="Hensen N."/>
            <person name="Bonometti L."/>
            <person name="Westerberg I."/>
            <person name="Brannstrom I.O."/>
            <person name="Guillou S."/>
            <person name="Cros-Aarteil S."/>
            <person name="Calhoun S."/>
            <person name="Haridas S."/>
            <person name="Kuo A."/>
            <person name="Mondo S."/>
            <person name="Pangilinan J."/>
            <person name="Riley R."/>
            <person name="Labutti K."/>
            <person name="Andreopoulos B."/>
            <person name="Lipzen A."/>
            <person name="Chen C."/>
            <person name="Yanf M."/>
            <person name="Daum C."/>
            <person name="Ng V."/>
            <person name="Clum A."/>
            <person name="Steindorff A."/>
            <person name="Ohm R."/>
            <person name="Martin F."/>
            <person name="Silar P."/>
            <person name="Natvig D."/>
            <person name="Lalanne C."/>
            <person name="Gautier V."/>
            <person name="Ament-Velasquez S.L."/>
            <person name="Kruys A."/>
            <person name="Hutchinson M.I."/>
            <person name="Powell A.J."/>
            <person name="Barry K."/>
            <person name="Miller A.N."/>
            <person name="Grigoriev I.V."/>
            <person name="Debuchy R."/>
            <person name="Gladieux P."/>
            <person name="Thoren M.H."/>
            <person name="Johannesson H."/>
        </authorList>
    </citation>
    <scope>NUCLEOTIDE SEQUENCE</scope>
    <source>
        <strain evidence="2">SMH2532-1</strain>
    </source>
</reference>